<dbReference type="GO" id="GO:0046872">
    <property type="term" value="F:metal ion binding"/>
    <property type="evidence" value="ECO:0007669"/>
    <property type="project" value="UniProtKB-KW"/>
</dbReference>
<keyword evidence="5" id="KW-0479">Metal-binding</keyword>
<evidence type="ECO:0000259" key="12">
    <source>
        <dbReference type="Pfam" id="PF01435"/>
    </source>
</evidence>
<keyword evidence="2" id="KW-1003">Cell membrane</keyword>
<dbReference type="CDD" id="cd07340">
    <property type="entry name" value="M48B_Htpx_like"/>
    <property type="match status" value="1"/>
</dbReference>
<evidence type="ECO:0000256" key="8">
    <source>
        <dbReference type="ARBA" id="ARBA00022989"/>
    </source>
</evidence>
<dbReference type="InterPro" id="IPR050083">
    <property type="entry name" value="HtpX_protease"/>
</dbReference>
<evidence type="ECO:0000256" key="4">
    <source>
        <dbReference type="ARBA" id="ARBA00022692"/>
    </source>
</evidence>
<feature type="transmembrane region" description="Helical" evidence="11">
    <location>
        <begin position="171"/>
        <end position="193"/>
    </location>
</feature>
<evidence type="ECO:0000256" key="1">
    <source>
        <dbReference type="ARBA" id="ARBA00001947"/>
    </source>
</evidence>
<proteinExistence type="predicted"/>
<evidence type="ECO:0000256" key="10">
    <source>
        <dbReference type="ARBA" id="ARBA00023136"/>
    </source>
</evidence>
<name>A0A3M2HF69_9GAMM</name>
<keyword evidence="4 11" id="KW-0812">Transmembrane</keyword>
<keyword evidence="8 11" id="KW-1133">Transmembrane helix</keyword>
<dbReference type="OrthoDB" id="15218at2"/>
<protein>
    <submittedName>
        <fullName evidence="13">Peptidase M48 Ste24p</fullName>
    </submittedName>
</protein>
<gene>
    <name evidence="13" type="ORF">EBB59_11970</name>
</gene>
<comment type="cofactor">
    <cofactor evidence="1">
        <name>Zn(2+)</name>
        <dbReference type="ChEBI" id="CHEBI:29105"/>
    </cofactor>
</comment>
<dbReference type="InterPro" id="IPR001915">
    <property type="entry name" value="Peptidase_M48"/>
</dbReference>
<dbReference type="AlphaFoldDB" id="A0A3M2HF69"/>
<evidence type="ECO:0000256" key="9">
    <source>
        <dbReference type="ARBA" id="ARBA00023049"/>
    </source>
</evidence>
<dbReference type="PANTHER" id="PTHR43221">
    <property type="entry name" value="PROTEASE HTPX"/>
    <property type="match status" value="1"/>
</dbReference>
<evidence type="ECO:0000256" key="3">
    <source>
        <dbReference type="ARBA" id="ARBA00022670"/>
    </source>
</evidence>
<dbReference type="Proteomes" id="UP000275012">
    <property type="component" value="Unassembled WGS sequence"/>
</dbReference>
<keyword evidence="10 11" id="KW-0472">Membrane</keyword>
<evidence type="ECO:0000256" key="2">
    <source>
        <dbReference type="ARBA" id="ARBA00022475"/>
    </source>
</evidence>
<evidence type="ECO:0000256" key="6">
    <source>
        <dbReference type="ARBA" id="ARBA00022801"/>
    </source>
</evidence>
<dbReference type="GO" id="GO:0006508">
    <property type="term" value="P:proteolysis"/>
    <property type="evidence" value="ECO:0007669"/>
    <property type="project" value="UniProtKB-KW"/>
</dbReference>
<feature type="transmembrane region" description="Helical" evidence="11">
    <location>
        <begin position="205"/>
        <end position="227"/>
    </location>
</feature>
<comment type="caution">
    <text evidence="13">The sequence shown here is derived from an EMBL/GenBank/DDBJ whole genome shotgun (WGS) entry which is preliminary data.</text>
</comment>
<keyword evidence="9" id="KW-0482">Metalloprotease</keyword>
<dbReference type="Gene3D" id="3.30.2010.10">
    <property type="entry name" value="Metalloproteases ('zincins'), catalytic domain"/>
    <property type="match status" value="1"/>
</dbReference>
<evidence type="ECO:0000256" key="7">
    <source>
        <dbReference type="ARBA" id="ARBA00022833"/>
    </source>
</evidence>
<evidence type="ECO:0000313" key="13">
    <source>
        <dbReference type="EMBL" id="RMH88381.1"/>
    </source>
</evidence>
<dbReference type="PANTHER" id="PTHR43221:SF2">
    <property type="entry name" value="PROTEASE HTPX HOMOLOG"/>
    <property type="match status" value="1"/>
</dbReference>
<dbReference type="RefSeq" id="WP_122102382.1">
    <property type="nucleotide sequence ID" value="NZ_RFLY01000020.1"/>
</dbReference>
<feature type="transmembrane region" description="Helical" evidence="11">
    <location>
        <begin position="46"/>
        <end position="64"/>
    </location>
</feature>
<accession>A0A3M2HF69</accession>
<dbReference type="GO" id="GO:0004222">
    <property type="term" value="F:metalloendopeptidase activity"/>
    <property type="evidence" value="ECO:0007669"/>
    <property type="project" value="InterPro"/>
</dbReference>
<reference evidence="13 14" key="1">
    <citation type="submission" date="2018-10" db="EMBL/GenBank/DDBJ databases">
        <title>Proposal of Lysobacter pythonis sp. nov. isolated from royal pythons (Python regius).</title>
        <authorList>
            <person name="Hans-Juergen B."/>
            <person name="Huptas C."/>
            <person name="Sandra B."/>
            <person name="Igor L."/>
            <person name="Joachim S."/>
            <person name="Siegfried S."/>
            <person name="Mareike W."/>
            <person name="Peter K."/>
        </authorList>
    </citation>
    <scope>NUCLEOTIDE SEQUENCE [LARGE SCALE GENOMIC DNA]</scope>
    <source>
        <strain evidence="13 14">4284/11</strain>
    </source>
</reference>
<evidence type="ECO:0000256" key="5">
    <source>
        <dbReference type="ARBA" id="ARBA00022723"/>
    </source>
</evidence>
<keyword evidence="7" id="KW-0862">Zinc</keyword>
<feature type="domain" description="Peptidase M48" evidence="12">
    <location>
        <begin position="95"/>
        <end position="307"/>
    </location>
</feature>
<dbReference type="Pfam" id="PF01435">
    <property type="entry name" value="Peptidase_M48"/>
    <property type="match status" value="1"/>
</dbReference>
<keyword evidence="14" id="KW-1185">Reference proteome</keyword>
<evidence type="ECO:0000256" key="11">
    <source>
        <dbReference type="SAM" id="Phobius"/>
    </source>
</evidence>
<feature type="transmembrane region" description="Helical" evidence="11">
    <location>
        <begin position="20"/>
        <end position="40"/>
    </location>
</feature>
<keyword evidence="3" id="KW-0645">Protease</keyword>
<evidence type="ECO:0000313" key="14">
    <source>
        <dbReference type="Proteomes" id="UP000275012"/>
    </source>
</evidence>
<organism evidence="13 14">
    <name type="scientific">Solilutibacter pythonis</name>
    <dbReference type="NCBI Taxonomy" id="2483112"/>
    <lineage>
        <taxon>Bacteria</taxon>
        <taxon>Pseudomonadati</taxon>
        <taxon>Pseudomonadota</taxon>
        <taxon>Gammaproteobacteria</taxon>
        <taxon>Lysobacterales</taxon>
        <taxon>Lysobacteraceae</taxon>
        <taxon>Solilutibacter</taxon>
    </lineage>
</organism>
<sequence length="626" mass="66296">MNFFERQAEAKRRSTRLLALFALAVICIVAAVDVAIAIAFSSDPALIAAASLVTLTVIAAGSMFRIASLSDGGEAIARQLGGVEVPANTTDFHLRRLRNVVEEIAIASGVPVPRLFVLEQEDAINAFAAGYSPSDAAVAVTRGALARLSRDELQGVIAHEFSHILNGDMRLNIRLIGVLFGILMIGLAGRKILEGGRVRGKGAGAVLVAALGLMLIGYAGLFFGRMIKAGVSRSREMLADASAVQFTRQSSGLAGALKKIAGVGEGARLSHRDDAEEVSHMLFGDGVGFSGLFATHPPLLERIRALEPGFDARQLDELRAKWLSAPPDGLAEDRLLGLAGDGPPPLPSPARELAVDPTQVVEQVAQPASDDYLAAERIATTLPDALRQLAGEQAGAMPLLLGLLLSDDAGIAEAQRREIAARLDDAVAESATALARGRLATLHPMLRLPLAALAFPALRRRPRPALDAFIETCQAVSHVDGQVSLFEYCLARMLQVQVGDALSPARHAGFGLRKLSTVKTEASTLLTVLAQLGHGDAEHARRAYNAGIALLYPHQALPWQARRGGVQALDMVWTPLDSLDPLAKQALLEAITATISHDGRVTVAESELLRTVCAILHCPLPPILHA</sequence>
<dbReference type="EMBL" id="RFLY01000020">
    <property type="protein sequence ID" value="RMH88381.1"/>
    <property type="molecule type" value="Genomic_DNA"/>
</dbReference>
<keyword evidence="6" id="KW-0378">Hydrolase</keyword>